<organism evidence="1 2">
    <name type="scientific">Ruminococcus albus (strain ATCC 27210 / DSM 20455 / JCM 14654 / NCDO 2250 / 7)</name>
    <dbReference type="NCBI Taxonomy" id="697329"/>
    <lineage>
        <taxon>Bacteria</taxon>
        <taxon>Bacillati</taxon>
        <taxon>Bacillota</taxon>
        <taxon>Clostridia</taxon>
        <taxon>Eubacteriales</taxon>
        <taxon>Oscillospiraceae</taxon>
        <taxon>Ruminococcus</taxon>
    </lineage>
</organism>
<proteinExistence type="predicted"/>
<dbReference type="KEGG" id="ral:Rumal_2506"/>
<evidence type="ECO:0000313" key="1">
    <source>
        <dbReference type="EMBL" id="ADU22986.1"/>
    </source>
</evidence>
<dbReference type="Proteomes" id="UP000006919">
    <property type="component" value="Chromosome"/>
</dbReference>
<dbReference type="STRING" id="697329.Rumal_2506"/>
<dbReference type="OrthoDB" id="9934078at2"/>
<dbReference type="HOGENOM" id="CLU_2719867_0_0_9"/>
<protein>
    <submittedName>
        <fullName evidence="1">Uncharacterized protein</fullName>
    </submittedName>
</protein>
<name>E6UEY7_RUMA7</name>
<dbReference type="AlphaFoldDB" id="E6UEY7"/>
<accession>E6UEY7</accession>
<gene>
    <name evidence="1" type="ordered locus">Rumal_2506</name>
</gene>
<dbReference type="RefSeq" id="WP_013499119.1">
    <property type="nucleotide sequence ID" value="NC_014833.1"/>
</dbReference>
<reference evidence="1 2" key="1">
    <citation type="journal article" date="2011" name="J. Bacteriol.">
        <title>Complete genome of the cellulolytic ruminal bacterium Ruminococcus albus 7.</title>
        <authorList>
            <person name="Suen G."/>
            <person name="Stevenson D.M."/>
            <person name="Bruce D.C."/>
            <person name="Chertkov O."/>
            <person name="Copeland A."/>
            <person name="Cheng J.F."/>
            <person name="Detter C."/>
            <person name="Detter J.C."/>
            <person name="Goodwin L.A."/>
            <person name="Han C.S."/>
            <person name="Hauser L.J."/>
            <person name="Ivanova N.N."/>
            <person name="Kyrpides N.C."/>
            <person name="Land M.L."/>
            <person name="Lapidus A."/>
            <person name="Lucas S."/>
            <person name="Ovchinnikova G."/>
            <person name="Pitluck S."/>
            <person name="Tapia R."/>
            <person name="Woyke T."/>
            <person name="Boyum J."/>
            <person name="Mead D."/>
            <person name="Weimer P.J."/>
        </authorList>
    </citation>
    <scope>NUCLEOTIDE SEQUENCE [LARGE SCALE GENOMIC DNA]</scope>
    <source>
        <strain evidence="2">ATCC 27210 / DSM 20455 / JCM 14654 / NCDO 2250 / 7</strain>
    </source>
</reference>
<sequence length="72" mass="8689">MCEYNENDIRNNGIHTFDDAEQEELYYKMLHTLFYRGFYAADNKDCDPCHFLTEQEQNIYKSALDFFNSIPF</sequence>
<dbReference type="EMBL" id="CP002403">
    <property type="protein sequence ID" value="ADU22986.1"/>
    <property type="molecule type" value="Genomic_DNA"/>
</dbReference>
<evidence type="ECO:0000313" key="2">
    <source>
        <dbReference type="Proteomes" id="UP000006919"/>
    </source>
</evidence>